<accession>A0AAD5F4Q8</accession>
<dbReference type="EMBL" id="JAJFAZ020000001">
    <property type="protein sequence ID" value="KAI5353164.1"/>
    <property type="molecule type" value="Genomic_DNA"/>
</dbReference>
<protein>
    <recommendedName>
        <fullName evidence="4">Wall-associated receptor kinase galacturonan-binding domain-containing protein</fullName>
    </recommendedName>
</protein>
<keyword evidence="3" id="KW-1185">Reference proteome</keyword>
<dbReference type="AlphaFoldDB" id="A0AAD5F4Q8"/>
<reference evidence="2 3" key="1">
    <citation type="journal article" date="2022" name="G3 (Bethesda)">
        <title>Whole-genome sequence and methylome profiling of the almond [Prunus dulcis (Mill.) D.A. Webb] cultivar 'Nonpareil'.</title>
        <authorList>
            <person name="D'Amico-Willman K.M."/>
            <person name="Ouma W.Z."/>
            <person name="Meulia T."/>
            <person name="Sideli G.M."/>
            <person name="Gradziel T.M."/>
            <person name="Fresnedo-Ramirez J."/>
        </authorList>
    </citation>
    <scope>NUCLEOTIDE SEQUENCE [LARGE SCALE GENOMIC DNA]</scope>
    <source>
        <strain evidence="2">Clone GOH B32 T37-40</strain>
    </source>
</reference>
<feature type="chain" id="PRO_5042244328" description="Wall-associated receptor kinase galacturonan-binding domain-containing protein" evidence="1">
    <location>
        <begin position="24"/>
        <end position="168"/>
    </location>
</feature>
<evidence type="ECO:0008006" key="4">
    <source>
        <dbReference type="Google" id="ProtNLM"/>
    </source>
</evidence>
<proteinExistence type="predicted"/>
<gene>
    <name evidence="2" type="ORF">L3X38_006057</name>
</gene>
<sequence>MKSWLRHCLFVFSLPTHLVVLHSTEEGELYNKRCPSILCNEIVGHIQLPLKNKTHPPECGGLFTVDCSDHNHLKIQLKEEGYWHEFASWTLPNTIYIKDTELQQRLERDPCNYQVFEDWSLPRPSPIFDELFTHNLTLFKCNTPFHKDLKYHCKNDSHTYYAISCDDI</sequence>
<organism evidence="2 3">
    <name type="scientific">Prunus dulcis</name>
    <name type="common">Almond</name>
    <name type="synonym">Amygdalus dulcis</name>
    <dbReference type="NCBI Taxonomy" id="3755"/>
    <lineage>
        <taxon>Eukaryota</taxon>
        <taxon>Viridiplantae</taxon>
        <taxon>Streptophyta</taxon>
        <taxon>Embryophyta</taxon>
        <taxon>Tracheophyta</taxon>
        <taxon>Spermatophyta</taxon>
        <taxon>Magnoliopsida</taxon>
        <taxon>eudicotyledons</taxon>
        <taxon>Gunneridae</taxon>
        <taxon>Pentapetalae</taxon>
        <taxon>rosids</taxon>
        <taxon>fabids</taxon>
        <taxon>Rosales</taxon>
        <taxon>Rosaceae</taxon>
        <taxon>Amygdaloideae</taxon>
        <taxon>Amygdaleae</taxon>
        <taxon>Prunus</taxon>
    </lineage>
</organism>
<evidence type="ECO:0000256" key="1">
    <source>
        <dbReference type="SAM" id="SignalP"/>
    </source>
</evidence>
<comment type="caution">
    <text evidence="2">The sequence shown here is derived from an EMBL/GenBank/DDBJ whole genome shotgun (WGS) entry which is preliminary data.</text>
</comment>
<name>A0AAD5F4Q8_PRUDU</name>
<dbReference type="Proteomes" id="UP001054821">
    <property type="component" value="Chromosome 1"/>
</dbReference>
<evidence type="ECO:0000313" key="3">
    <source>
        <dbReference type="Proteomes" id="UP001054821"/>
    </source>
</evidence>
<keyword evidence="1" id="KW-0732">Signal</keyword>
<feature type="signal peptide" evidence="1">
    <location>
        <begin position="1"/>
        <end position="23"/>
    </location>
</feature>
<evidence type="ECO:0000313" key="2">
    <source>
        <dbReference type="EMBL" id="KAI5353164.1"/>
    </source>
</evidence>